<protein>
    <submittedName>
        <fullName evidence="2">Uncharacterized protein</fullName>
    </submittedName>
</protein>
<name>A0A3E0H4C8_9PSEU</name>
<feature type="transmembrane region" description="Helical" evidence="1">
    <location>
        <begin position="94"/>
        <end position="114"/>
    </location>
</feature>
<keyword evidence="3" id="KW-1185">Reference proteome</keyword>
<keyword evidence="1" id="KW-1133">Transmembrane helix</keyword>
<organism evidence="2 3">
    <name type="scientific">Kutzneria buriramensis</name>
    <dbReference type="NCBI Taxonomy" id="1045776"/>
    <lineage>
        <taxon>Bacteria</taxon>
        <taxon>Bacillati</taxon>
        <taxon>Actinomycetota</taxon>
        <taxon>Actinomycetes</taxon>
        <taxon>Pseudonocardiales</taxon>
        <taxon>Pseudonocardiaceae</taxon>
        <taxon>Kutzneria</taxon>
    </lineage>
</organism>
<dbReference type="AlphaFoldDB" id="A0A3E0H4C8"/>
<evidence type="ECO:0000313" key="2">
    <source>
        <dbReference type="EMBL" id="REH37991.1"/>
    </source>
</evidence>
<gene>
    <name evidence="2" type="ORF">BCF44_11416</name>
</gene>
<comment type="caution">
    <text evidence="2">The sequence shown here is derived from an EMBL/GenBank/DDBJ whole genome shotgun (WGS) entry which is preliminary data.</text>
</comment>
<proteinExistence type="predicted"/>
<dbReference type="OrthoDB" id="3380858at2"/>
<accession>A0A3E0H4C8</accession>
<keyword evidence="1" id="KW-0472">Membrane</keyword>
<evidence type="ECO:0000313" key="3">
    <source>
        <dbReference type="Proteomes" id="UP000256269"/>
    </source>
</evidence>
<sequence length="158" mass="16921">MSDQVDPADAARALNEIDRRREQVIRRKVFPGWWWWAYAVLMTALAAVVESGRDVLLWVGLALFVVASGLIDVPVRRAARAASPRRGLGARRTLTGLAAFVVGLLGVGLAAGFGLKAAGVPHPGTIAAAVTGVLFAVVGPMLVRWEADTLVRRSRSQR</sequence>
<dbReference type="RefSeq" id="WP_116178868.1">
    <property type="nucleotide sequence ID" value="NZ_CP144375.1"/>
</dbReference>
<dbReference type="Proteomes" id="UP000256269">
    <property type="component" value="Unassembled WGS sequence"/>
</dbReference>
<feature type="transmembrane region" description="Helical" evidence="1">
    <location>
        <begin position="126"/>
        <end position="145"/>
    </location>
</feature>
<keyword evidence="1" id="KW-0812">Transmembrane</keyword>
<feature type="transmembrane region" description="Helical" evidence="1">
    <location>
        <begin position="29"/>
        <end position="49"/>
    </location>
</feature>
<evidence type="ECO:0000256" key="1">
    <source>
        <dbReference type="SAM" id="Phobius"/>
    </source>
</evidence>
<reference evidence="2 3" key="1">
    <citation type="submission" date="2018-08" db="EMBL/GenBank/DDBJ databases">
        <title>Genomic Encyclopedia of Archaeal and Bacterial Type Strains, Phase II (KMG-II): from individual species to whole genera.</title>
        <authorList>
            <person name="Goeker M."/>
        </authorList>
    </citation>
    <scope>NUCLEOTIDE SEQUENCE [LARGE SCALE GENOMIC DNA]</scope>
    <source>
        <strain evidence="2 3">DSM 45791</strain>
    </source>
</reference>
<feature type="transmembrane region" description="Helical" evidence="1">
    <location>
        <begin position="55"/>
        <end position="73"/>
    </location>
</feature>
<dbReference type="EMBL" id="QUNO01000014">
    <property type="protein sequence ID" value="REH37991.1"/>
    <property type="molecule type" value="Genomic_DNA"/>
</dbReference>